<evidence type="ECO:0000256" key="1">
    <source>
        <dbReference type="ARBA" id="ARBA00006149"/>
    </source>
</evidence>
<dbReference type="InterPro" id="IPR052190">
    <property type="entry name" value="Euk-Arch_PrmC-MTase"/>
</dbReference>
<dbReference type="Pfam" id="PF05175">
    <property type="entry name" value="MTS"/>
    <property type="match status" value="1"/>
</dbReference>
<evidence type="ECO:0000313" key="7">
    <source>
        <dbReference type="Proteomes" id="UP001519310"/>
    </source>
</evidence>
<dbReference type="InterPro" id="IPR002052">
    <property type="entry name" value="DNA_methylase_N6_adenine_CS"/>
</dbReference>
<sequence length="253" mass="26799">MRRPRRGSRTVSTILEVPVSTTTAHTAGTAPKSGALPGGLLALPGVYRPQADTRLLAEALAQEPLGPGSHVLEIGTGTGGLALQAADTGARVTAVDVSWPAVVTARLNALRRRLPLRVVHGDFAERAAGRHYDLVVSNPPYVPAPGVRLPSRGPRRAWDAGPDGRTVIDRICARAPGLLRPGGVLLMVHSGMCGAEETVRRLAGEGLATEVTARASVPWGPVLRSRRGWLEQQGLAARAEDREELVVIRAQYL</sequence>
<accession>A0ABS4LGL5</accession>
<dbReference type="InterPro" id="IPR029063">
    <property type="entry name" value="SAM-dependent_MTases_sf"/>
</dbReference>
<gene>
    <name evidence="6" type="ORF">J2Z77_007113</name>
</gene>
<comment type="caution">
    <text evidence="6">The sequence shown here is derived from an EMBL/GenBank/DDBJ whole genome shotgun (WGS) entry which is preliminary data.</text>
</comment>
<comment type="similarity">
    <text evidence="1">Belongs to the eukaryotic/archaeal PrmC-related family.</text>
</comment>
<keyword evidence="2 6" id="KW-0489">Methyltransferase</keyword>
<evidence type="ECO:0000259" key="5">
    <source>
        <dbReference type="Pfam" id="PF05175"/>
    </source>
</evidence>
<dbReference type="RefSeq" id="WP_189969006.1">
    <property type="nucleotide sequence ID" value="NZ_BMVL01000005.1"/>
</dbReference>
<feature type="domain" description="Methyltransferase small" evidence="5">
    <location>
        <begin position="51"/>
        <end position="141"/>
    </location>
</feature>
<dbReference type="GO" id="GO:0032259">
    <property type="term" value="P:methylation"/>
    <property type="evidence" value="ECO:0007669"/>
    <property type="project" value="UniProtKB-KW"/>
</dbReference>
<dbReference type="InterPro" id="IPR004557">
    <property type="entry name" value="PrmC-related"/>
</dbReference>
<evidence type="ECO:0000256" key="3">
    <source>
        <dbReference type="ARBA" id="ARBA00022679"/>
    </source>
</evidence>
<proteinExistence type="inferred from homology"/>
<dbReference type="InterPro" id="IPR007848">
    <property type="entry name" value="Small_mtfrase_dom"/>
</dbReference>
<evidence type="ECO:0000313" key="6">
    <source>
        <dbReference type="EMBL" id="MBP2041256.1"/>
    </source>
</evidence>
<organism evidence="6 7">
    <name type="scientific">Streptomyces avidinii</name>
    <dbReference type="NCBI Taxonomy" id="1895"/>
    <lineage>
        <taxon>Bacteria</taxon>
        <taxon>Bacillati</taxon>
        <taxon>Actinomycetota</taxon>
        <taxon>Actinomycetes</taxon>
        <taxon>Kitasatosporales</taxon>
        <taxon>Streptomycetaceae</taxon>
        <taxon>Streptomyces</taxon>
    </lineage>
</organism>
<dbReference type="SUPFAM" id="SSF53335">
    <property type="entry name" value="S-adenosyl-L-methionine-dependent methyltransferases"/>
    <property type="match status" value="1"/>
</dbReference>
<dbReference type="PANTHER" id="PTHR45875">
    <property type="entry name" value="METHYLTRANSFERASE N6AMT1"/>
    <property type="match status" value="1"/>
</dbReference>
<evidence type="ECO:0000256" key="4">
    <source>
        <dbReference type="ARBA" id="ARBA00022691"/>
    </source>
</evidence>
<dbReference type="CDD" id="cd02440">
    <property type="entry name" value="AdoMet_MTases"/>
    <property type="match status" value="1"/>
</dbReference>
<dbReference type="Gene3D" id="3.40.50.150">
    <property type="entry name" value="Vaccinia Virus protein VP39"/>
    <property type="match status" value="1"/>
</dbReference>
<dbReference type="PROSITE" id="PS00092">
    <property type="entry name" value="N6_MTASE"/>
    <property type="match status" value="1"/>
</dbReference>
<protein>
    <submittedName>
        <fullName evidence="6">Release factor glutamine methyltransferase</fullName>
        <ecNumber evidence="6">2.1.1.297</ecNumber>
    </submittedName>
</protein>
<dbReference type="PANTHER" id="PTHR45875:SF1">
    <property type="entry name" value="METHYLTRANSFERASE N6AMT1"/>
    <property type="match status" value="1"/>
</dbReference>
<dbReference type="GO" id="GO:0102559">
    <property type="term" value="F:peptide chain release factor N(5)-glutamine methyltransferase activity"/>
    <property type="evidence" value="ECO:0007669"/>
    <property type="project" value="UniProtKB-EC"/>
</dbReference>
<keyword evidence="7" id="KW-1185">Reference proteome</keyword>
<dbReference type="EMBL" id="JAGGLQ010000022">
    <property type="protein sequence ID" value="MBP2041256.1"/>
    <property type="molecule type" value="Genomic_DNA"/>
</dbReference>
<dbReference type="Proteomes" id="UP001519310">
    <property type="component" value="Unassembled WGS sequence"/>
</dbReference>
<keyword evidence="4" id="KW-0949">S-adenosyl-L-methionine</keyword>
<name>A0ABS4LGL5_STRAV</name>
<dbReference type="EC" id="2.1.1.297" evidence="6"/>
<dbReference type="NCBIfam" id="TIGR00537">
    <property type="entry name" value="hemK_rel_arch"/>
    <property type="match status" value="1"/>
</dbReference>
<reference evidence="6 7" key="1">
    <citation type="submission" date="2021-03" db="EMBL/GenBank/DDBJ databases">
        <title>Genomic Encyclopedia of Type Strains, Phase IV (KMG-IV): sequencing the most valuable type-strain genomes for metagenomic binning, comparative biology and taxonomic classification.</title>
        <authorList>
            <person name="Goeker M."/>
        </authorList>
    </citation>
    <scope>NUCLEOTIDE SEQUENCE [LARGE SCALE GENOMIC DNA]</scope>
    <source>
        <strain evidence="6 7">DSM 40526</strain>
    </source>
</reference>
<evidence type="ECO:0000256" key="2">
    <source>
        <dbReference type="ARBA" id="ARBA00022603"/>
    </source>
</evidence>
<keyword evidence="3 6" id="KW-0808">Transferase</keyword>